<sequence>MADSFDELTARFLSWFKQLPGATFSDAIAIQDLRSRKAGRGIVALQDIAPDTVLFTIPRGSIINVETSACARSSPGSSPDEAGLLSSHGAADDDDPASAQLDSWSALILVLLYEHLRGPSSAWRPYLDVLPGTFATPMFWAPEELGALQASATVGKVGRESAENMFRGILLPVVRANAGVFAGSEALSDEQLVALAHRMGSTIMAYAFDLEPEEEEEEEEEDGWVEDRDGKAMMGMVPMADILNADAEFNVCRLNEKIL</sequence>
<accession>A0ACC1R2H0</accession>
<dbReference type="Proteomes" id="UP001148737">
    <property type="component" value="Unassembled WGS sequence"/>
</dbReference>
<dbReference type="EMBL" id="JANAKD010000110">
    <property type="protein sequence ID" value="KAJ3497450.1"/>
    <property type="molecule type" value="Genomic_DNA"/>
</dbReference>
<reference evidence="1" key="1">
    <citation type="submission" date="2022-07" db="EMBL/GenBank/DDBJ databases">
        <title>Genome Sequence of Lecanicillium saksenae.</title>
        <authorList>
            <person name="Buettner E."/>
        </authorList>
    </citation>
    <scope>NUCLEOTIDE SEQUENCE</scope>
    <source>
        <strain evidence="1">VT-O1</strain>
    </source>
</reference>
<keyword evidence="2" id="KW-1185">Reference proteome</keyword>
<name>A0ACC1R2H0_9HYPO</name>
<comment type="caution">
    <text evidence="1">The sequence shown here is derived from an EMBL/GenBank/DDBJ whole genome shotgun (WGS) entry which is preliminary data.</text>
</comment>
<gene>
    <name evidence="1" type="ORF">NLG97_g1883</name>
</gene>
<organism evidence="1 2">
    <name type="scientific">Lecanicillium saksenae</name>
    <dbReference type="NCBI Taxonomy" id="468837"/>
    <lineage>
        <taxon>Eukaryota</taxon>
        <taxon>Fungi</taxon>
        <taxon>Dikarya</taxon>
        <taxon>Ascomycota</taxon>
        <taxon>Pezizomycotina</taxon>
        <taxon>Sordariomycetes</taxon>
        <taxon>Hypocreomycetidae</taxon>
        <taxon>Hypocreales</taxon>
        <taxon>Cordycipitaceae</taxon>
        <taxon>Lecanicillium</taxon>
    </lineage>
</organism>
<evidence type="ECO:0000313" key="1">
    <source>
        <dbReference type="EMBL" id="KAJ3497450.1"/>
    </source>
</evidence>
<proteinExistence type="predicted"/>
<evidence type="ECO:0000313" key="2">
    <source>
        <dbReference type="Proteomes" id="UP001148737"/>
    </source>
</evidence>
<protein>
    <submittedName>
        <fullName evidence="1">Uncharacterized protein</fullName>
    </submittedName>
</protein>